<gene>
    <name evidence="2" type="ORF">RchiOBHm_Chr2g0155781</name>
</gene>
<proteinExistence type="predicted"/>
<evidence type="ECO:0000313" key="2">
    <source>
        <dbReference type="EMBL" id="PRQ52465.1"/>
    </source>
</evidence>
<dbReference type="STRING" id="74649.A0A2P6S1C1"/>
<dbReference type="GO" id="GO:0003682">
    <property type="term" value="F:chromatin binding"/>
    <property type="evidence" value="ECO:0007669"/>
    <property type="project" value="InterPro"/>
</dbReference>
<evidence type="ECO:0000313" key="3">
    <source>
        <dbReference type="Proteomes" id="UP000238479"/>
    </source>
</evidence>
<dbReference type="PANTHER" id="PTHR36384">
    <property type="entry name" value="SAWADEE PROTEIN"/>
    <property type="match status" value="1"/>
</dbReference>
<dbReference type="Pfam" id="PF16719">
    <property type="entry name" value="SAWADEE"/>
    <property type="match status" value="1"/>
</dbReference>
<organism evidence="2 3">
    <name type="scientific">Rosa chinensis</name>
    <name type="common">China rose</name>
    <dbReference type="NCBI Taxonomy" id="74649"/>
    <lineage>
        <taxon>Eukaryota</taxon>
        <taxon>Viridiplantae</taxon>
        <taxon>Streptophyta</taxon>
        <taxon>Embryophyta</taxon>
        <taxon>Tracheophyta</taxon>
        <taxon>Spermatophyta</taxon>
        <taxon>Magnoliopsida</taxon>
        <taxon>eudicotyledons</taxon>
        <taxon>Gunneridae</taxon>
        <taxon>Pentapetalae</taxon>
        <taxon>rosids</taxon>
        <taxon>fabids</taxon>
        <taxon>Rosales</taxon>
        <taxon>Rosaceae</taxon>
        <taxon>Rosoideae</taxon>
        <taxon>Rosoideae incertae sedis</taxon>
        <taxon>Rosa</taxon>
    </lineage>
</organism>
<reference evidence="2 3" key="1">
    <citation type="journal article" date="2018" name="Nat. Genet.">
        <title>The Rosa genome provides new insights in the design of modern roses.</title>
        <authorList>
            <person name="Bendahmane M."/>
        </authorList>
    </citation>
    <scope>NUCLEOTIDE SEQUENCE [LARGE SCALE GENOMIC DNA]</scope>
    <source>
        <strain evidence="3">cv. Old Blush</strain>
    </source>
</reference>
<evidence type="ECO:0000259" key="1">
    <source>
        <dbReference type="Pfam" id="PF16719"/>
    </source>
</evidence>
<dbReference type="Proteomes" id="UP000238479">
    <property type="component" value="Chromosome 2"/>
</dbReference>
<keyword evidence="3" id="KW-1185">Reference proteome</keyword>
<comment type="caution">
    <text evidence="2">The sequence shown here is derived from an EMBL/GenBank/DDBJ whole genome shotgun (WGS) entry which is preliminary data.</text>
</comment>
<dbReference type="Gramene" id="PRQ52465">
    <property type="protein sequence ID" value="PRQ52465"/>
    <property type="gene ID" value="RchiOBHm_Chr2g0155781"/>
</dbReference>
<dbReference type="PANTHER" id="PTHR36384:SF1">
    <property type="entry name" value="SAWADEE PROTEIN"/>
    <property type="match status" value="1"/>
</dbReference>
<dbReference type="EMBL" id="PDCK01000040">
    <property type="protein sequence ID" value="PRQ52465.1"/>
    <property type="molecule type" value="Genomic_DNA"/>
</dbReference>
<dbReference type="OMA" id="WIDNGES"/>
<accession>A0A2P6S1C1</accession>
<name>A0A2P6S1C1_ROSCH</name>
<dbReference type="Gene3D" id="2.30.30.140">
    <property type="match status" value="1"/>
</dbReference>
<sequence length="245" mass="27668">MALEFRSYKDDAWYDARVVTEGRRGTRLRIKFFNFGDDQDEFVHAKNLKKLQDVDVLRSRFRKISVQFQDTDCSRVEPGLLVCAARPVGDGDLKFYDAVFRGVVKKEHQIVKGVEVCKCTFILDWIDNGESGSCTVENICRVQDTSDEELDPVLISFLNKARERIESTFCTRLRITSGDVYDLRAPHKASFSQMLSDASRSTAAMALGGSVEGMGADSDSLRISYEAADPKKRYKASFSQPLVFE</sequence>
<dbReference type="InterPro" id="IPR032001">
    <property type="entry name" value="SAWADEE_dom"/>
</dbReference>
<protein>
    <submittedName>
        <fullName evidence="2">Putative SAWADEE domain-containing protein</fullName>
    </submittedName>
</protein>
<feature type="domain" description="SAWADEE" evidence="1">
    <location>
        <begin position="2"/>
        <end position="140"/>
    </location>
</feature>
<dbReference type="AlphaFoldDB" id="A0A2P6S1C1"/>